<reference evidence="7" key="1">
    <citation type="journal article" date="2020" name="Cell">
        <title>Large-Scale Comparative Analyses of Tick Genomes Elucidate Their Genetic Diversity and Vector Capacities.</title>
        <authorList>
            <consortium name="Tick Genome and Microbiome Consortium (TIGMIC)"/>
            <person name="Jia N."/>
            <person name="Wang J."/>
            <person name="Shi W."/>
            <person name="Du L."/>
            <person name="Sun Y."/>
            <person name="Zhan W."/>
            <person name="Jiang J.F."/>
            <person name="Wang Q."/>
            <person name="Zhang B."/>
            <person name="Ji P."/>
            <person name="Bell-Sakyi L."/>
            <person name="Cui X.M."/>
            <person name="Yuan T.T."/>
            <person name="Jiang B.G."/>
            <person name="Yang W.F."/>
            <person name="Lam T.T."/>
            <person name="Chang Q.C."/>
            <person name="Ding S.J."/>
            <person name="Wang X.J."/>
            <person name="Zhu J.G."/>
            <person name="Ruan X.D."/>
            <person name="Zhao L."/>
            <person name="Wei J.T."/>
            <person name="Ye R.Z."/>
            <person name="Que T.C."/>
            <person name="Du C.H."/>
            <person name="Zhou Y.H."/>
            <person name="Cheng J.X."/>
            <person name="Dai P.F."/>
            <person name="Guo W.B."/>
            <person name="Han X.H."/>
            <person name="Huang E.J."/>
            <person name="Li L.F."/>
            <person name="Wei W."/>
            <person name="Gao Y.C."/>
            <person name="Liu J.Z."/>
            <person name="Shao H.Z."/>
            <person name="Wang X."/>
            <person name="Wang C.C."/>
            <person name="Yang T.C."/>
            <person name="Huo Q.B."/>
            <person name="Li W."/>
            <person name="Chen H.Y."/>
            <person name="Chen S.E."/>
            <person name="Zhou L.G."/>
            <person name="Ni X.B."/>
            <person name="Tian J.H."/>
            <person name="Sheng Y."/>
            <person name="Liu T."/>
            <person name="Pan Y.S."/>
            <person name="Xia L.Y."/>
            <person name="Li J."/>
            <person name="Zhao F."/>
            <person name="Cao W.C."/>
        </authorList>
    </citation>
    <scope>NUCLEOTIDE SEQUENCE</scope>
    <source>
        <strain evidence="7">Rsan-2018</strain>
    </source>
</reference>
<dbReference type="Pfam" id="PF01556">
    <property type="entry name" value="DnaJ_C"/>
    <property type="match status" value="1"/>
</dbReference>
<dbReference type="InterPro" id="IPR001623">
    <property type="entry name" value="DnaJ_domain"/>
</dbReference>
<evidence type="ECO:0000256" key="5">
    <source>
        <dbReference type="SAM" id="MobiDB-lite"/>
    </source>
</evidence>
<name>A0A9D4T9T8_RHISA</name>
<evidence type="ECO:0000256" key="2">
    <source>
        <dbReference type="ARBA" id="ARBA00022737"/>
    </source>
</evidence>
<keyword evidence="1" id="KW-0479">Metal-binding</keyword>
<keyword evidence="3" id="KW-0863">Zinc-finger</keyword>
<dbReference type="PANTHER" id="PTHR43888">
    <property type="entry name" value="DNAJ-LIKE-2, ISOFORM A-RELATED"/>
    <property type="match status" value="1"/>
</dbReference>
<evidence type="ECO:0000256" key="3">
    <source>
        <dbReference type="ARBA" id="ARBA00022771"/>
    </source>
</evidence>
<keyword evidence="8" id="KW-1185">Reference proteome</keyword>
<dbReference type="SUPFAM" id="SSF46565">
    <property type="entry name" value="Chaperone J-domain"/>
    <property type="match status" value="1"/>
</dbReference>
<organism evidence="7 8">
    <name type="scientific">Rhipicephalus sanguineus</name>
    <name type="common">Brown dog tick</name>
    <name type="synonym">Ixodes sanguineus</name>
    <dbReference type="NCBI Taxonomy" id="34632"/>
    <lineage>
        <taxon>Eukaryota</taxon>
        <taxon>Metazoa</taxon>
        <taxon>Ecdysozoa</taxon>
        <taxon>Arthropoda</taxon>
        <taxon>Chelicerata</taxon>
        <taxon>Arachnida</taxon>
        <taxon>Acari</taxon>
        <taxon>Parasitiformes</taxon>
        <taxon>Ixodida</taxon>
        <taxon>Ixodoidea</taxon>
        <taxon>Ixodidae</taxon>
        <taxon>Rhipicephalinae</taxon>
        <taxon>Rhipicephalus</taxon>
        <taxon>Rhipicephalus</taxon>
    </lineage>
</organism>
<dbReference type="GO" id="GO:0008270">
    <property type="term" value="F:zinc ion binding"/>
    <property type="evidence" value="ECO:0007669"/>
    <property type="project" value="UniProtKB-KW"/>
</dbReference>
<dbReference type="Gene3D" id="2.60.260.20">
    <property type="entry name" value="Urease metallochaperone UreE, N-terminal domain"/>
    <property type="match status" value="2"/>
</dbReference>
<gene>
    <name evidence="7" type="ORF">HPB52_012381</name>
</gene>
<dbReference type="InterPro" id="IPR044713">
    <property type="entry name" value="DNJA1/2-like"/>
</dbReference>
<dbReference type="VEuPathDB" id="VectorBase:RSAN_031032"/>
<dbReference type="GO" id="GO:0006457">
    <property type="term" value="P:protein folding"/>
    <property type="evidence" value="ECO:0007669"/>
    <property type="project" value="InterPro"/>
</dbReference>
<reference evidence="7" key="2">
    <citation type="submission" date="2021-09" db="EMBL/GenBank/DDBJ databases">
        <authorList>
            <person name="Jia N."/>
            <person name="Wang J."/>
            <person name="Shi W."/>
            <person name="Du L."/>
            <person name="Sun Y."/>
            <person name="Zhan W."/>
            <person name="Jiang J."/>
            <person name="Wang Q."/>
            <person name="Zhang B."/>
            <person name="Ji P."/>
            <person name="Sakyi L.B."/>
            <person name="Cui X."/>
            <person name="Yuan T."/>
            <person name="Jiang B."/>
            <person name="Yang W."/>
            <person name="Lam T.T.-Y."/>
            <person name="Chang Q."/>
            <person name="Ding S."/>
            <person name="Wang X."/>
            <person name="Zhu J."/>
            <person name="Ruan X."/>
            <person name="Zhao L."/>
            <person name="Wei J."/>
            <person name="Que T."/>
            <person name="Du C."/>
            <person name="Cheng J."/>
            <person name="Dai P."/>
            <person name="Han X."/>
            <person name="Huang E."/>
            <person name="Gao Y."/>
            <person name="Liu J."/>
            <person name="Shao H."/>
            <person name="Ye R."/>
            <person name="Li L."/>
            <person name="Wei W."/>
            <person name="Wang X."/>
            <person name="Wang C."/>
            <person name="Huo Q."/>
            <person name="Li W."/>
            <person name="Guo W."/>
            <person name="Chen H."/>
            <person name="Chen S."/>
            <person name="Zhou L."/>
            <person name="Zhou L."/>
            <person name="Ni X."/>
            <person name="Tian J."/>
            <person name="Zhou Y."/>
            <person name="Sheng Y."/>
            <person name="Liu T."/>
            <person name="Pan Y."/>
            <person name="Xia L."/>
            <person name="Li J."/>
            <person name="Zhao F."/>
            <person name="Cao W."/>
        </authorList>
    </citation>
    <scope>NUCLEOTIDE SEQUENCE</scope>
    <source>
        <strain evidence="7">Rsan-2018</strain>
        <tissue evidence="7">Larvae</tissue>
    </source>
</reference>
<keyword evidence="2" id="KW-0677">Repeat</keyword>
<evidence type="ECO:0000313" key="7">
    <source>
        <dbReference type="EMBL" id="KAH7983506.1"/>
    </source>
</evidence>
<sequence>MSDASSSAPSEISSQKRVNWTVATTEALFKEISFAYEVLTDPKKREIYNTYGINGLKEGVHESPFGTEDIFSHIFGGSPFGGMFGMGEVINEKDACKSCKGHKVLKEVKYIEVNIDKGMRDNERIVFRGEGDQLPGVEPGDIVIVLQTKPHEVFHRDGCNLYMTHTVSLTEALCGFEMVLKHLDGRDLVIREVPGMVIKPRSIKGIRGEGMPIYRNPLEKGNLYIKFDVEFPENHFAGEEALKELEALLGDRPSAGMDGVPVGDHVEEVDLHDYDPNSQNQRQEAYHEDEQQPRGSVECAHQ</sequence>
<protein>
    <recommendedName>
        <fullName evidence="6">J domain-containing protein</fullName>
    </recommendedName>
</protein>
<dbReference type="FunFam" id="2.60.260.20:FF:000003">
    <property type="entry name" value="DnaJ subfamily A member 2"/>
    <property type="match status" value="1"/>
</dbReference>
<evidence type="ECO:0000256" key="4">
    <source>
        <dbReference type="ARBA" id="ARBA00022833"/>
    </source>
</evidence>
<dbReference type="PROSITE" id="PS00636">
    <property type="entry name" value="DNAJ_1"/>
    <property type="match status" value="1"/>
</dbReference>
<dbReference type="GO" id="GO:0051082">
    <property type="term" value="F:unfolded protein binding"/>
    <property type="evidence" value="ECO:0007669"/>
    <property type="project" value="InterPro"/>
</dbReference>
<dbReference type="Gene3D" id="1.10.287.110">
    <property type="entry name" value="DnaJ domain"/>
    <property type="match status" value="1"/>
</dbReference>
<keyword evidence="4" id="KW-0862">Zinc</keyword>
<dbReference type="InterPro" id="IPR008971">
    <property type="entry name" value="HSP40/DnaJ_pept-bd"/>
</dbReference>
<feature type="compositionally biased region" description="Basic and acidic residues" evidence="5">
    <location>
        <begin position="264"/>
        <end position="275"/>
    </location>
</feature>
<dbReference type="PRINTS" id="PR00625">
    <property type="entry name" value="JDOMAIN"/>
</dbReference>
<dbReference type="CDD" id="cd10747">
    <property type="entry name" value="DnaJ_C"/>
    <property type="match status" value="1"/>
</dbReference>
<evidence type="ECO:0000256" key="1">
    <source>
        <dbReference type="ARBA" id="ARBA00022723"/>
    </source>
</evidence>
<comment type="caution">
    <text evidence="7">The sequence shown here is derived from an EMBL/GenBank/DDBJ whole genome shotgun (WGS) entry which is preliminary data.</text>
</comment>
<dbReference type="AlphaFoldDB" id="A0A9D4T9T8"/>
<dbReference type="InterPro" id="IPR002939">
    <property type="entry name" value="DnaJ_C"/>
</dbReference>
<dbReference type="Proteomes" id="UP000821837">
    <property type="component" value="Chromosome 1"/>
</dbReference>
<accession>A0A9D4T9T8</accession>
<evidence type="ECO:0000259" key="6">
    <source>
        <dbReference type="PROSITE" id="PS50076"/>
    </source>
</evidence>
<feature type="region of interest" description="Disordered" evidence="5">
    <location>
        <begin position="256"/>
        <end position="302"/>
    </location>
</feature>
<feature type="domain" description="J" evidence="6">
    <location>
        <begin position="1"/>
        <end position="52"/>
    </location>
</feature>
<dbReference type="GO" id="GO:0030544">
    <property type="term" value="F:Hsp70 protein binding"/>
    <property type="evidence" value="ECO:0007669"/>
    <property type="project" value="InterPro"/>
</dbReference>
<evidence type="ECO:0000313" key="8">
    <source>
        <dbReference type="Proteomes" id="UP000821837"/>
    </source>
</evidence>
<dbReference type="SUPFAM" id="SSF49493">
    <property type="entry name" value="HSP40/DnaJ peptide-binding domain"/>
    <property type="match status" value="2"/>
</dbReference>
<proteinExistence type="predicted"/>
<dbReference type="InterPro" id="IPR036869">
    <property type="entry name" value="J_dom_sf"/>
</dbReference>
<dbReference type="PROSITE" id="PS50076">
    <property type="entry name" value="DNAJ_2"/>
    <property type="match status" value="1"/>
</dbReference>
<dbReference type="InterPro" id="IPR018253">
    <property type="entry name" value="DnaJ_domain_CS"/>
</dbReference>
<dbReference type="EMBL" id="JABSTV010001245">
    <property type="protein sequence ID" value="KAH7983506.1"/>
    <property type="molecule type" value="Genomic_DNA"/>
</dbReference>